<organism evidence="1 2">
    <name type="scientific">Chthoniobacter flavus Ellin428</name>
    <dbReference type="NCBI Taxonomy" id="497964"/>
    <lineage>
        <taxon>Bacteria</taxon>
        <taxon>Pseudomonadati</taxon>
        <taxon>Verrucomicrobiota</taxon>
        <taxon>Spartobacteria</taxon>
        <taxon>Chthoniobacterales</taxon>
        <taxon>Chthoniobacteraceae</taxon>
        <taxon>Chthoniobacter</taxon>
    </lineage>
</organism>
<sequence length="53" mass="5917">MPLAPPQAQALFAVVVKNSLHNMLWVAIYEELRRKLLCKVLFLKGKSAVGVPK</sequence>
<gene>
    <name evidence="1" type="ORF">CfE428DRAFT_4696</name>
</gene>
<evidence type="ECO:0000313" key="1">
    <source>
        <dbReference type="EMBL" id="EDY17657.1"/>
    </source>
</evidence>
<comment type="caution">
    <text evidence="1">The sequence shown here is derived from an EMBL/GenBank/DDBJ whole genome shotgun (WGS) entry which is preliminary data.</text>
</comment>
<accession>B4D706</accession>
<dbReference type="EMBL" id="ABVL01000017">
    <property type="protein sequence ID" value="EDY17657.1"/>
    <property type="molecule type" value="Genomic_DNA"/>
</dbReference>
<proteinExistence type="predicted"/>
<reference evidence="1 2" key="1">
    <citation type="journal article" date="2011" name="J. Bacteriol.">
        <title>Genome sequence of Chthoniobacter flavus Ellin428, an aerobic heterotrophic soil bacterium.</title>
        <authorList>
            <person name="Kant R."/>
            <person name="van Passel M.W."/>
            <person name="Palva A."/>
            <person name="Lucas S."/>
            <person name="Lapidus A."/>
            <person name="Glavina Del Rio T."/>
            <person name="Dalin E."/>
            <person name="Tice H."/>
            <person name="Bruce D."/>
            <person name="Goodwin L."/>
            <person name="Pitluck S."/>
            <person name="Larimer F.W."/>
            <person name="Land M.L."/>
            <person name="Hauser L."/>
            <person name="Sangwan P."/>
            <person name="de Vos W.M."/>
            <person name="Janssen P.H."/>
            <person name="Smidt H."/>
        </authorList>
    </citation>
    <scope>NUCLEOTIDE SEQUENCE [LARGE SCALE GENOMIC DNA]</scope>
    <source>
        <strain evidence="1 2">Ellin428</strain>
    </source>
</reference>
<evidence type="ECO:0000313" key="2">
    <source>
        <dbReference type="Proteomes" id="UP000005824"/>
    </source>
</evidence>
<dbReference type="Proteomes" id="UP000005824">
    <property type="component" value="Unassembled WGS sequence"/>
</dbReference>
<keyword evidence="2" id="KW-1185">Reference proteome</keyword>
<dbReference type="InParanoid" id="B4D706"/>
<name>B4D706_9BACT</name>
<protein>
    <submittedName>
        <fullName evidence="1">Uncharacterized protein</fullName>
    </submittedName>
</protein>
<dbReference type="AlphaFoldDB" id="B4D706"/>